<evidence type="ECO:0000256" key="3">
    <source>
        <dbReference type="ARBA" id="ARBA00049616"/>
    </source>
</evidence>
<reference evidence="6" key="1">
    <citation type="submission" date="2015-12" db="EMBL/GenBank/DDBJ databases">
        <title>A sigma class glutathione-s-transferase in Bay scallop Argopecten irradians.</title>
        <authorList>
            <person name="Wang M.Q."/>
        </authorList>
    </citation>
    <scope>NUCLEOTIDE SEQUENCE</scope>
</reference>
<dbReference type="InterPro" id="IPR036282">
    <property type="entry name" value="Glutathione-S-Trfase_C_sf"/>
</dbReference>
<dbReference type="InterPro" id="IPR050213">
    <property type="entry name" value="GST_superfamily"/>
</dbReference>
<dbReference type="SUPFAM" id="SSF47616">
    <property type="entry name" value="GST C-terminal domain-like"/>
    <property type="match status" value="1"/>
</dbReference>
<dbReference type="Gene3D" id="1.20.1050.10">
    <property type="match status" value="1"/>
</dbReference>
<dbReference type="PROSITE" id="PS50404">
    <property type="entry name" value="GST_NTER"/>
    <property type="match status" value="1"/>
</dbReference>
<name>A0A173DQE4_ARGIR</name>
<dbReference type="EMBL" id="KU301768">
    <property type="protein sequence ID" value="ANG56313.1"/>
    <property type="molecule type" value="mRNA"/>
</dbReference>
<protein>
    <submittedName>
        <fullName evidence="6">Sigma class glutathione-s-transferase</fullName>
    </submittedName>
</protein>
<dbReference type="InterPro" id="IPR040079">
    <property type="entry name" value="Glutathione_S-Trfase"/>
</dbReference>
<accession>A0A173DQE4</accession>
<dbReference type="Pfam" id="PF02798">
    <property type="entry name" value="GST_N"/>
    <property type="match status" value="1"/>
</dbReference>
<dbReference type="InterPro" id="IPR010987">
    <property type="entry name" value="Glutathione-S-Trfase_C-like"/>
</dbReference>
<comment type="similarity">
    <text evidence="1">Belongs to the GST superfamily.</text>
</comment>
<dbReference type="CDD" id="cd03039">
    <property type="entry name" value="GST_N_Sigma_like"/>
    <property type="match status" value="1"/>
</dbReference>
<dbReference type="PANTHER" id="PTHR11571:SF150">
    <property type="entry name" value="GLUTATHIONE S-TRANSFERASE"/>
    <property type="match status" value="1"/>
</dbReference>
<evidence type="ECO:0000313" key="6">
    <source>
        <dbReference type="EMBL" id="ANG56313.1"/>
    </source>
</evidence>
<dbReference type="SFLD" id="SFLDG01205">
    <property type="entry name" value="AMPS.1"/>
    <property type="match status" value="1"/>
</dbReference>
<dbReference type="InterPro" id="IPR036249">
    <property type="entry name" value="Thioredoxin-like_sf"/>
</dbReference>
<dbReference type="SUPFAM" id="SSF52833">
    <property type="entry name" value="Thioredoxin-like"/>
    <property type="match status" value="1"/>
</dbReference>
<dbReference type="InterPro" id="IPR004045">
    <property type="entry name" value="Glutathione_S-Trfase_N"/>
</dbReference>
<dbReference type="FunFam" id="3.40.30.10:FF:000035">
    <property type="entry name" value="hematopoietic prostaglandin D synthase"/>
    <property type="match status" value="1"/>
</dbReference>
<keyword evidence="2" id="KW-0273">Eye lens protein</keyword>
<proteinExistence type="evidence at transcript level"/>
<dbReference type="AlphaFoldDB" id="A0A173DQE4"/>
<dbReference type="CDD" id="cd03192">
    <property type="entry name" value="GST_C_Sigma_like"/>
    <property type="match status" value="1"/>
</dbReference>
<dbReference type="SFLD" id="SFLDG00363">
    <property type="entry name" value="AMPS_(cytGST):_Alpha-__Mu-__Pi"/>
    <property type="match status" value="1"/>
</dbReference>
<dbReference type="PANTHER" id="PTHR11571">
    <property type="entry name" value="GLUTATHIONE S-TRANSFERASE"/>
    <property type="match status" value="1"/>
</dbReference>
<evidence type="ECO:0000256" key="1">
    <source>
        <dbReference type="ARBA" id="ARBA00007409"/>
    </source>
</evidence>
<dbReference type="InterPro" id="IPR004046">
    <property type="entry name" value="GST_C"/>
</dbReference>
<dbReference type="GO" id="GO:0005212">
    <property type="term" value="F:structural constituent of eye lens"/>
    <property type="evidence" value="ECO:0007669"/>
    <property type="project" value="UniProtKB-KW"/>
</dbReference>
<dbReference type="SFLD" id="SFLDS00019">
    <property type="entry name" value="Glutathione_Transferase_(cytos"/>
    <property type="match status" value="1"/>
</dbReference>
<dbReference type="PROSITE" id="PS50405">
    <property type="entry name" value="GST_CTER"/>
    <property type="match status" value="1"/>
</dbReference>
<feature type="domain" description="GST C-terminal" evidence="5">
    <location>
        <begin position="81"/>
        <end position="205"/>
    </location>
</feature>
<evidence type="ECO:0000259" key="5">
    <source>
        <dbReference type="PROSITE" id="PS50405"/>
    </source>
</evidence>
<sequence>MPSYKLIYFTVRGRGELIRLAFAASGQSYDEEKVTFETWPALKPKMPTKQLPVLEVDGKQLTQSLAIARYLGREFGLAGEGNMDQFLVDQVIDTGADALTAYVKWYFEKEETKKAELKKELVDTTIPKFAEILTNYLENSGGKNGFFVGSKLSLADLACHETFTDFLQLNPDCLKDYPKLAANRQKVEENANVKQYLSSRPESVI</sequence>
<keyword evidence="6" id="KW-0808">Transferase</keyword>
<organism evidence="6">
    <name type="scientific">Argopecten irradians</name>
    <name type="common">Bay scallop</name>
    <name type="synonym">Aequipecten irradians</name>
    <dbReference type="NCBI Taxonomy" id="31199"/>
    <lineage>
        <taxon>Eukaryota</taxon>
        <taxon>Metazoa</taxon>
        <taxon>Spiralia</taxon>
        <taxon>Lophotrochozoa</taxon>
        <taxon>Mollusca</taxon>
        <taxon>Bivalvia</taxon>
        <taxon>Autobranchia</taxon>
        <taxon>Pteriomorphia</taxon>
        <taxon>Pectinida</taxon>
        <taxon>Pectinoidea</taxon>
        <taxon>Pectinidae</taxon>
        <taxon>Argopecten</taxon>
    </lineage>
</organism>
<comment type="function">
    <text evidence="3">S-crystallins are structural components of squids and octopi eye lens. Contains relatively little if any GST activity.</text>
</comment>
<dbReference type="GO" id="GO:0004364">
    <property type="term" value="F:glutathione transferase activity"/>
    <property type="evidence" value="ECO:0007669"/>
    <property type="project" value="TreeGrafter"/>
</dbReference>
<feature type="domain" description="GST N-terminal" evidence="4">
    <location>
        <begin position="2"/>
        <end position="79"/>
    </location>
</feature>
<evidence type="ECO:0000259" key="4">
    <source>
        <dbReference type="PROSITE" id="PS50404"/>
    </source>
</evidence>
<dbReference type="FunFam" id="1.20.1050.10:FF:000030">
    <property type="entry name" value="Glutathione S-transferase S1"/>
    <property type="match status" value="1"/>
</dbReference>
<evidence type="ECO:0000256" key="2">
    <source>
        <dbReference type="ARBA" id="ARBA00022613"/>
    </source>
</evidence>
<dbReference type="Pfam" id="PF14497">
    <property type="entry name" value="GST_C_3"/>
    <property type="match status" value="1"/>
</dbReference>
<dbReference type="Gene3D" id="3.40.30.10">
    <property type="entry name" value="Glutaredoxin"/>
    <property type="match status" value="1"/>
</dbReference>
<dbReference type="GO" id="GO:0006749">
    <property type="term" value="P:glutathione metabolic process"/>
    <property type="evidence" value="ECO:0007669"/>
    <property type="project" value="TreeGrafter"/>
</dbReference>